<sequence>MKFAYRLSYYLFGFVVGCVFLFFVLNQKHTRCTYFPNDRVLNNIRTKPFVYSDVAVKKIAEDWLDTIDVKNTLEYGDVDFDRSNIKFSNGKLYTIIGKTTKNQPIEVIIENYDDRAVLRDIKKQ</sequence>
<organism evidence="2 3">
    <name type="scientific">Flavobacterium humi</name>
    <dbReference type="NCBI Taxonomy" id="2562683"/>
    <lineage>
        <taxon>Bacteria</taxon>
        <taxon>Pseudomonadati</taxon>
        <taxon>Bacteroidota</taxon>
        <taxon>Flavobacteriia</taxon>
        <taxon>Flavobacteriales</taxon>
        <taxon>Flavobacteriaceae</taxon>
        <taxon>Flavobacterium</taxon>
    </lineage>
</organism>
<evidence type="ECO:0000256" key="1">
    <source>
        <dbReference type="SAM" id="Phobius"/>
    </source>
</evidence>
<evidence type="ECO:0000313" key="3">
    <source>
        <dbReference type="Proteomes" id="UP000297407"/>
    </source>
</evidence>
<proteinExistence type="predicted"/>
<comment type="caution">
    <text evidence="2">The sequence shown here is derived from an EMBL/GenBank/DDBJ whole genome shotgun (WGS) entry which is preliminary data.</text>
</comment>
<reference evidence="2 3" key="1">
    <citation type="submission" date="2019-04" db="EMBL/GenBank/DDBJ databases">
        <title>Flavobacterium sp. strain DS2-A Genome sequencing and assembly.</title>
        <authorList>
            <person name="Kim I."/>
        </authorList>
    </citation>
    <scope>NUCLEOTIDE SEQUENCE [LARGE SCALE GENOMIC DNA]</scope>
    <source>
        <strain evidence="2 3">DS2-A</strain>
    </source>
</reference>
<feature type="transmembrane region" description="Helical" evidence="1">
    <location>
        <begin position="7"/>
        <end position="25"/>
    </location>
</feature>
<keyword evidence="1" id="KW-0812">Transmembrane</keyword>
<dbReference type="AlphaFoldDB" id="A0A4Z0LCL2"/>
<evidence type="ECO:0000313" key="2">
    <source>
        <dbReference type="EMBL" id="TGD59614.1"/>
    </source>
</evidence>
<dbReference type="Proteomes" id="UP000297407">
    <property type="component" value="Unassembled WGS sequence"/>
</dbReference>
<dbReference type="EMBL" id="SRLH01000001">
    <property type="protein sequence ID" value="TGD59614.1"/>
    <property type="molecule type" value="Genomic_DNA"/>
</dbReference>
<dbReference type="RefSeq" id="WP_135524821.1">
    <property type="nucleotide sequence ID" value="NZ_SRLH01000001.1"/>
</dbReference>
<gene>
    <name evidence="2" type="ORF">E4635_01400</name>
</gene>
<dbReference type="OrthoDB" id="1466970at2"/>
<protein>
    <submittedName>
        <fullName evidence="2">DUF4258 domain-containing protein</fullName>
    </submittedName>
</protein>
<keyword evidence="1" id="KW-0472">Membrane</keyword>
<keyword evidence="1" id="KW-1133">Transmembrane helix</keyword>
<dbReference type="Pfam" id="PF14076">
    <property type="entry name" value="DUF4258"/>
    <property type="match status" value="1"/>
</dbReference>
<name>A0A4Z0LCL2_9FLAO</name>
<accession>A0A4Z0LCL2</accession>
<dbReference type="PROSITE" id="PS51257">
    <property type="entry name" value="PROKAR_LIPOPROTEIN"/>
    <property type="match status" value="1"/>
</dbReference>
<keyword evidence="3" id="KW-1185">Reference proteome</keyword>
<dbReference type="InterPro" id="IPR025354">
    <property type="entry name" value="DUF4258"/>
</dbReference>